<dbReference type="OrthoDB" id="6924111at2"/>
<dbReference type="RefSeq" id="WP_048437336.1">
    <property type="nucleotide sequence ID" value="NZ_LWHQ01000026.1"/>
</dbReference>
<sequence>MIDLTRIEYHAASMILRSGGLPFGLDRRIVASLVVDRTLTSAGLLRAFNPDGRLRVSHHGDTRDIGEVAAYLDGGTEVGFRLKPESGFVAWIEGYTFGDARWPDRIAACRFSVTPVPR</sequence>
<protein>
    <submittedName>
        <fullName evidence="1">Uncharacterized protein</fullName>
    </submittedName>
</protein>
<gene>
    <name evidence="1" type="ORF">A5481_14645</name>
</gene>
<comment type="caution">
    <text evidence="1">The sequence shown here is derived from an EMBL/GenBank/DDBJ whole genome shotgun (WGS) entry which is preliminary data.</text>
</comment>
<evidence type="ECO:0000313" key="2">
    <source>
        <dbReference type="Proteomes" id="UP000078316"/>
    </source>
</evidence>
<name>A0A179SBL3_9HYPH</name>
<dbReference type="EMBL" id="LWHQ01000026">
    <property type="protein sequence ID" value="OAS24294.1"/>
    <property type="molecule type" value="Genomic_DNA"/>
</dbReference>
<reference evidence="1 2" key="1">
    <citation type="submission" date="2016-04" db="EMBL/GenBank/DDBJ databases">
        <authorList>
            <person name="Evans L.H."/>
            <person name="Alamgir A."/>
            <person name="Owens N."/>
            <person name="Weber N.D."/>
            <person name="Virtaneva K."/>
            <person name="Barbian K."/>
            <person name="Babar A."/>
            <person name="Rosenke K."/>
        </authorList>
    </citation>
    <scope>NUCLEOTIDE SEQUENCE [LARGE SCALE GENOMIC DNA]</scope>
    <source>
        <strain evidence="1 2">PMB02</strain>
    </source>
</reference>
<dbReference type="STRING" id="427683.A5481_14645"/>
<organism evidence="1 2">
    <name type="scientific">Methylobacterium platani</name>
    <dbReference type="NCBI Taxonomy" id="427683"/>
    <lineage>
        <taxon>Bacteria</taxon>
        <taxon>Pseudomonadati</taxon>
        <taxon>Pseudomonadota</taxon>
        <taxon>Alphaproteobacteria</taxon>
        <taxon>Hyphomicrobiales</taxon>
        <taxon>Methylobacteriaceae</taxon>
        <taxon>Methylobacterium</taxon>
    </lineage>
</organism>
<accession>A0A179SBL3</accession>
<dbReference type="Proteomes" id="UP000078316">
    <property type="component" value="Unassembled WGS sequence"/>
</dbReference>
<evidence type="ECO:0000313" key="1">
    <source>
        <dbReference type="EMBL" id="OAS24294.1"/>
    </source>
</evidence>
<dbReference type="AlphaFoldDB" id="A0A179SBL3"/>
<proteinExistence type="predicted"/>